<sequence>MEAITNGVPPPHMLSPTQALILADSLSEEQDLKTPKKRAETWVQEEIKALIYFRKEVDSMFNTTKSNKHLWEQISMKMRDRGYDRSPTMCIDKWRNLLKDYKKAKHHDKAGVNRVACYRDLEELFGERSRFTPQRTPSKLESMQVSPKGANRTSINLESRLHQGGQSMTFASGDATSLIPWTWRDTSMNGCNHPSSPRGRVIIVKYGELTRRIGIDGSSDAIKDAIKSAFGLRTKRAFWLEDEEGIVRSLDRDMPIGVYILNLDEGILLKICLYDESNQLTGATEEKNFYTEDDFRSFLAQRGWSGLREVGCFRSIECLDELQPLCVYQRA</sequence>
<reference evidence="2" key="1">
    <citation type="journal article" date="2024" name="Proc. Natl. Acad. Sci. U.S.A.">
        <title>Extraordinary preservation of gene collinearity over three hundred million years revealed in homosporous lycophytes.</title>
        <authorList>
            <person name="Li C."/>
            <person name="Wickell D."/>
            <person name="Kuo L.Y."/>
            <person name="Chen X."/>
            <person name="Nie B."/>
            <person name="Liao X."/>
            <person name="Peng D."/>
            <person name="Ji J."/>
            <person name="Jenkins J."/>
            <person name="Williams M."/>
            <person name="Shu S."/>
            <person name="Plott C."/>
            <person name="Barry K."/>
            <person name="Rajasekar S."/>
            <person name="Grimwood J."/>
            <person name="Han X."/>
            <person name="Sun S."/>
            <person name="Hou Z."/>
            <person name="He W."/>
            <person name="Dai G."/>
            <person name="Sun C."/>
            <person name="Schmutz J."/>
            <person name="Leebens-Mack J.H."/>
            <person name="Li F.W."/>
            <person name="Wang L."/>
        </authorList>
    </citation>
    <scope>NUCLEOTIDE SEQUENCE [LARGE SCALE GENOMIC DNA]</scope>
    <source>
        <strain evidence="2">cv. PW_Plant_1</strain>
    </source>
</reference>
<organism evidence="1 2">
    <name type="scientific">Diphasiastrum complanatum</name>
    <name type="common">Issler's clubmoss</name>
    <name type="synonym">Lycopodium complanatum</name>
    <dbReference type="NCBI Taxonomy" id="34168"/>
    <lineage>
        <taxon>Eukaryota</taxon>
        <taxon>Viridiplantae</taxon>
        <taxon>Streptophyta</taxon>
        <taxon>Embryophyta</taxon>
        <taxon>Tracheophyta</taxon>
        <taxon>Lycopodiopsida</taxon>
        <taxon>Lycopodiales</taxon>
        <taxon>Lycopodiaceae</taxon>
        <taxon>Lycopodioideae</taxon>
        <taxon>Diphasiastrum</taxon>
    </lineage>
</organism>
<dbReference type="Proteomes" id="UP001162992">
    <property type="component" value="Chromosome 8"/>
</dbReference>
<comment type="caution">
    <text evidence="1">The sequence shown here is derived from an EMBL/GenBank/DDBJ whole genome shotgun (WGS) entry which is preliminary data.</text>
</comment>
<keyword evidence="2" id="KW-1185">Reference proteome</keyword>
<accession>A0ACC2CWX5</accession>
<proteinExistence type="predicted"/>
<evidence type="ECO:0000313" key="1">
    <source>
        <dbReference type="EMBL" id="KAJ7546538.1"/>
    </source>
</evidence>
<dbReference type="EMBL" id="CM055099">
    <property type="protein sequence ID" value="KAJ7546538.1"/>
    <property type="molecule type" value="Genomic_DNA"/>
</dbReference>
<name>A0ACC2CWX5_DIPCM</name>
<evidence type="ECO:0000313" key="2">
    <source>
        <dbReference type="Proteomes" id="UP001162992"/>
    </source>
</evidence>
<protein>
    <submittedName>
        <fullName evidence="1">Uncharacterized protein</fullName>
    </submittedName>
</protein>
<gene>
    <name evidence="1" type="ORF">O6H91_08G043400</name>
</gene>